<dbReference type="RefSeq" id="WP_160844506.1">
    <property type="nucleotide sequence ID" value="NZ_WVHT01000004.1"/>
</dbReference>
<comment type="caution">
    <text evidence="2">The sequence shown here is derived from an EMBL/GenBank/DDBJ whole genome shotgun (WGS) entry which is preliminary data.</text>
</comment>
<keyword evidence="1" id="KW-0802">TPR repeat</keyword>
<dbReference type="EMBL" id="WVHT01000004">
    <property type="protein sequence ID" value="MXV51329.1"/>
    <property type="molecule type" value="Genomic_DNA"/>
</dbReference>
<protein>
    <submittedName>
        <fullName evidence="2">rRNA adenine methyltransferase</fullName>
    </submittedName>
</protein>
<dbReference type="PROSITE" id="PS50005">
    <property type="entry name" value="TPR"/>
    <property type="match status" value="1"/>
</dbReference>
<gene>
    <name evidence="2" type="ORF">GS399_10145</name>
</gene>
<dbReference type="AlphaFoldDB" id="A0A7K1YB50"/>
<evidence type="ECO:0000256" key="1">
    <source>
        <dbReference type="PROSITE-ProRule" id="PRU00339"/>
    </source>
</evidence>
<dbReference type="Proteomes" id="UP000466586">
    <property type="component" value="Unassembled WGS sequence"/>
</dbReference>
<keyword evidence="2" id="KW-0808">Transferase</keyword>
<reference evidence="2 3" key="1">
    <citation type="submission" date="2019-11" db="EMBL/GenBank/DDBJ databases">
        <title>Pedobacter sp. HMF7647 Genome sequencing and assembly.</title>
        <authorList>
            <person name="Kang H."/>
            <person name="Kim H."/>
            <person name="Joh K."/>
        </authorList>
    </citation>
    <scope>NUCLEOTIDE SEQUENCE [LARGE SCALE GENOMIC DNA]</scope>
    <source>
        <strain evidence="2 3">HMF7647</strain>
    </source>
</reference>
<keyword evidence="3" id="KW-1185">Reference proteome</keyword>
<dbReference type="InterPro" id="IPR011990">
    <property type="entry name" value="TPR-like_helical_dom_sf"/>
</dbReference>
<dbReference type="Gene3D" id="1.25.40.10">
    <property type="entry name" value="Tetratricopeptide repeat domain"/>
    <property type="match status" value="1"/>
</dbReference>
<evidence type="ECO:0000313" key="2">
    <source>
        <dbReference type="EMBL" id="MXV51329.1"/>
    </source>
</evidence>
<dbReference type="InterPro" id="IPR019734">
    <property type="entry name" value="TPR_rpt"/>
</dbReference>
<dbReference type="GO" id="GO:0032259">
    <property type="term" value="P:methylation"/>
    <property type="evidence" value="ECO:0007669"/>
    <property type="project" value="UniProtKB-KW"/>
</dbReference>
<keyword evidence="2" id="KW-0489">Methyltransferase</keyword>
<accession>A0A7K1YB50</accession>
<dbReference type="SMART" id="SM00028">
    <property type="entry name" value="TPR"/>
    <property type="match status" value="2"/>
</dbReference>
<dbReference type="Pfam" id="PF13181">
    <property type="entry name" value="TPR_8"/>
    <property type="match status" value="1"/>
</dbReference>
<sequence length="147" mass="16668">MQFEADNKIVKLCAKGMSLEGEGKNEEASKVFHQAWEEATNDKEKFTAAHYVARHQKHAVDKLSWDELALSLALKINDDSVKGAYPSLYLNIAKGYEDLEQFEKAIENYKSALDYSNFLNDDGYGKMIKNGVNNGLERIKSRLSDEK</sequence>
<dbReference type="SUPFAM" id="SSF48452">
    <property type="entry name" value="TPR-like"/>
    <property type="match status" value="1"/>
</dbReference>
<proteinExistence type="predicted"/>
<dbReference type="GO" id="GO:0008168">
    <property type="term" value="F:methyltransferase activity"/>
    <property type="evidence" value="ECO:0007669"/>
    <property type="project" value="UniProtKB-KW"/>
</dbReference>
<organism evidence="2 3">
    <name type="scientific">Hufsiella arboris</name>
    <dbReference type="NCBI Taxonomy" id="2695275"/>
    <lineage>
        <taxon>Bacteria</taxon>
        <taxon>Pseudomonadati</taxon>
        <taxon>Bacteroidota</taxon>
        <taxon>Sphingobacteriia</taxon>
        <taxon>Sphingobacteriales</taxon>
        <taxon>Sphingobacteriaceae</taxon>
        <taxon>Hufsiella</taxon>
    </lineage>
</organism>
<evidence type="ECO:0000313" key="3">
    <source>
        <dbReference type="Proteomes" id="UP000466586"/>
    </source>
</evidence>
<feature type="repeat" description="TPR" evidence="1">
    <location>
        <begin position="86"/>
        <end position="119"/>
    </location>
</feature>
<name>A0A7K1YB50_9SPHI</name>